<dbReference type="AlphaFoldDB" id="A0A6A6LZC6"/>
<keyword evidence="11" id="KW-1185">Reference proteome</keyword>
<comment type="caution">
    <text evidence="10">The sequence shown here is derived from an EMBL/GenBank/DDBJ whole genome shotgun (WGS) entry which is preliminary data.</text>
</comment>
<dbReference type="GO" id="GO:0003677">
    <property type="term" value="F:DNA binding"/>
    <property type="evidence" value="ECO:0007669"/>
    <property type="project" value="UniProtKB-KW"/>
</dbReference>
<dbReference type="InterPro" id="IPR051953">
    <property type="entry name" value="Plant_SW-associated_TFs"/>
</dbReference>
<dbReference type="InterPro" id="IPR009057">
    <property type="entry name" value="Homeodomain-like_sf"/>
</dbReference>
<evidence type="ECO:0000313" key="11">
    <source>
        <dbReference type="Proteomes" id="UP000467840"/>
    </source>
</evidence>
<dbReference type="SUPFAM" id="SSF46689">
    <property type="entry name" value="Homeodomain-like"/>
    <property type="match status" value="1"/>
</dbReference>
<sequence length="206" mass="23157">MMRAPNSDQIPLKKGTWSPEEDHKLIAYINRYGIWNWTEMPKAAARLPGRTDNEIKNYWHSHLKKHLKKNNVVHETKSPEKQTTKFQTPRTNTSETDVSFSSTSAPEASTSGSSNGISNAAGGNSSSNSNNNLVITELGKNLQATVEVNTSLSDLPREVQSWKGQPLSTEDLQILENYEEMDHNLCGWKSAFIQMLHRMIVEIIFG</sequence>
<feature type="compositionally biased region" description="Basic and acidic residues" evidence="7">
    <location>
        <begin position="72"/>
        <end position="83"/>
    </location>
</feature>
<keyword evidence="2" id="KW-0677">Repeat</keyword>
<evidence type="ECO:0000256" key="4">
    <source>
        <dbReference type="ARBA" id="ARBA00023125"/>
    </source>
</evidence>
<dbReference type="Gene3D" id="1.10.10.60">
    <property type="entry name" value="Homeodomain-like"/>
    <property type="match status" value="1"/>
</dbReference>
<evidence type="ECO:0000256" key="1">
    <source>
        <dbReference type="ARBA" id="ARBA00004123"/>
    </source>
</evidence>
<dbReference type="GO" id="GO:0005634">
    <property type="term" value="C:nucleus"/>
    <property type="evidence" value="ECO:0007669"/>
    <property type="project" value="UniProtKB-SubCell"/>
</dbReference>
<dbReference type="InterPro" id="IPR001005">
    <property type="entry name" value="SANT/Myb"/>
</dbReference>
<dbReference type="PANTHER" id="PTHR47997:SF28">
    <property type="entry name" value="TRANSCRIPTION FACTOR MYB15-LIKE"/>
    <property type="match status" value="1"/>
</dbReference>
<feature type="compositionally biased region" description="Polar residues" evidence="7">
    <location>
        <begin position="84"/>
        <end position="107"/>
    </location>
</feature>
<keyword evidence="4" id="KW-0238">DNA-binding</keyword>
<dbReference type="PROSITE" id="PS50090">
    <property type="entry name" value="MYB_LIKE"/>
    <property type="match status" value="1"/>
</dbReference>
<keyword evidence="6" id="KW-0539">Nucleus</keyword>
<keyword evidence="3" id="KW-0805">Transcription regulation</keyword>
<evidence type="ECO:0000256" key="3">
    <source>
        <dbReference type="ARBA" id="ARBA00023015"/>
    </source>
</evidence>
<name>A0A6A6LZC6_HEVBR</name>
<proteinExistence type="predicted"/>
<comment type="subcellular location">
    <subcellularLocation>
        <location evidence="1">Nucleus</location>
    </subcellularLocation>
</comment>
<feature type="domain" description="HTH myb-type" evidence="9">
    <location>
        <begin position="12"/>
        <end position="67"/>
    </location>
</feature>
<keyword evidence="5" id="KW-0804">Transcription</keyword>
<reference evidence="10 11" key="1">
    <citation type="journal article" date="2020" name="Mol. Plant">
        <title>The Chromosome-Based Rubber Tree Genome Provides New Insights into Spurge Genome Evolution and Rubber Biosynthesis.</title>
        <authorList>
            <person name="Liu J."/>
            <person name="Shi C."/>
            <person name="Shi C.C."/>
            <person name="Li W."/>
            <person name="Zhang Q.J."/>
            <person name="Zhang Y."/>
            <person name="Li K."/>
            <person name="Lu H.F."/>
            <person name="Shi C."/>
            <person name="Zhu S.T."/>
            <person name="Xiao Z.Y."/>
            <person name="Nan H."/>
            <person name="Yue Y."/>
            <person name="Zhu X.G."/>
            <person name="Wu Y."/>
            <person name="Hong X.N."/>
            <person name="Fan G.Y."/>
            <person name="Tong Y."/>
            <person name="Zhang D."/>
            <person name="Mao C.L."/>
            <person name="Liu Y.L."/>
            <person name="Hao S.J."/>
            <person name="Liu W.Q."/>
            <person name="Lv M.Q."/>
            <person name="Zhang H.B."/>
            <person name="Liu Y."/>
            <person name="Hu-Tang G.R."/>
            <person name="Wang J.P."/>
            <person name="Wang J.H."/>
            <person name="Sun Y.H."/>
            <person name="Ni S.B."/>
            <person name="Chen W.B."/>
            <person name="Zhang X.C."/>
            <person name="Jiao Y.N."/>
            <person name="Eichler E.E."/>
            <person name="Li G.H."/>
            <person name="Liu X."/>
            <person name="Gao L.Z."/>
        </authorList>
    </citation>
    <scope>NUCLEOTIDE SEQUENCE [LARGE SCALE GENOMIC DNA]</scope>
    <source>
        <strain evidence="11">cv. GT1</strain>
        <tissue evidence="10">Leaf</tissue>
    </source>
</reference>
<feature type="compositionally biased region" description="Low complexity" evidence="7">
    <location>
        <begin position="108"/>
        <end position="128"/>
    </location>
</feature>
<evidence type="ECO:0000259" key="8">
    <source>
        <dbReference type="PROSITE" id="PS50090"/>
    </source>
</evidence>
<dbReference type="EMBL" id="JAAGAX010000008">
    <property type="protein sequence ID" value="KAF2305049.1"/>
    <property type="molecule type" value="Genomic_DNA"/>
</dbReference>
<evidence type="ECO:0000256" key="7">
    <source>
        <dbReference type="SAM" id="MobiDB-lite"/>
    </source>
</evidence>
<dbReference type="InterPro" id="IPR017930">
    <property type="entry name" value="Myb_dom"/>
</dbReference>
<dbReference type="Pfam" id="PF00249">
    <property type="entry name" value="Myb_DNA-binding"/>
    <property type="match status" value="1"/>
</dbReference>
<gene>
    <name evidence="10" type="ORF">GH714_001367</name>
</gene>
<dbReference type="PROSITE" id="PS51294">
    <property type="entry name" value="HTH_MYB"/>
    <property type="match status" value="1"/>
</dbReference>
<dbReference type="PANTHER" id="PTHR47997">
    <property type="entry name" value="MYB DOMAIN PROTEIN 55"/>
    <property type="match status" value="1"/>
</dbReference>
<accession>A0A6A6LZC6</accession>
<protein>
    <submittedName>
        <fullName evidence="10">Uncharacterized protein</fullName>
    </submittedName>
</protein>
<evidence type="ECO:0000256" key="2">
    <source>
        <dbReference type="ARBA" id="ARBA00022737"/>
    </source>
</evidence>
<feature type="domain" description="Myb-like" evidence="8">
    <location>
        <begin position="9"/>
        <end position="63"/>
    </location>
</feature>
<dbReference type="CDD" id="cd00167">
    <property type="entry name" value="SANT"/>
    <property type="match status" value="1"/>
</dbReference>
<organism evidence="10 11">
    <name type="scientific">Hevea brasiliensis</name>
    <name type="common">Para rubber tree</name>
    <name type="synonym">Siphonia brasiliensis</name>
    <dbReference type="NCBI Taxonomy" id="3981"/>
    <lineage>
        <taxon>Eukaryota</taxon>
        <taxon>Viridiplantae</taxon>
        <taxon>Streptophyta</taxon>
        <taxon>Embryophyta</taxon>
        <taxon>Tracheophyta</taxon>
        <taxon>Spermatophyta</taxon>
        <taxon>Magnoliopsida</taxon>
        <taxon>eudicotyledons</taxon>
        <taxon>Gunneridae</taxon>
        <taxon>Pentapetalae</taxon>
        <taxon>rosids</taxon>
        <taxon>fabids</taxon>
        <taxon>Malpighiales</taxon>
        <taxon>Euphorbiaceae</taxon>
        <taxon>Crotonoideae</taxon>
        <taxon>Micrandreae</taxon>
        <taxon>Hevea</taxon>
    </lineage>
</organism>
<evidence type="ECO:0000256" key="5">
    <source>
        <dbReference type="ARBA" id="ARBA00023163"/>
    </source>
</evidence>
<dbReference type="Proteomes" id="UP000467840">
    <property type="component" value="Chromosome 9"/>
</dbReference>
<evidence type="ECO:0000256" key="6">
    <source>
        <dbReference type="ARBA" id="ARBA00023242"/>
    </source>
</evidence>
<dbReference type="SMART" id="SM00717">
    <property type="entry name" value="SANT"/>
    <property type="match status" value="1"/>
</dbReference>
<evidence type="ECO:0000259" key="9">
    <source>
        <dbReference type="PROSITE" id="PS51294"/>
    </source>
</evidence>
<feature type="region of interest" description="Disordered" evidence="7">
    <location>
        <begin position="68"/>
        <end position="128"/>
    </location>
</feature>
<evidence type="ECO:0000313" key="10">
    <source>
        <dbReference type="EMBL" id="KAF2305049.1"/>
    </source>
</evidence>